<dbReference type="CDD" id="cd00383">
    <property type="entry name" value="trans_reg_C"/>
    <property type="match status" value="1"/>
</dbReference>
<dbReference type="RefSeq" id="WP_154523616.1">
    <property type="nucleotide sequence ID" value="NZ_VULZ01000003.1"/>
</dbReference>
<dbReference type="Gene3D" id="1.10.10.10">
    <property type="entry name" value="Winged helix-like DNA-binding domain superfamily/Winged helix DNA-binding domain"/>
    <property type="match status" value="1"/>
</dbReference>
<sequence length="225" mass="24887">MKLLFAEDDPYVSRSVTALLTRSHYSVDPVSNGYDALTYLTGGDYDACIMDIMMPGMNGDEVVRKARAAGSQVPVIMLTAMGEVEDRINGLDAGADDYLAKPFDGGELLARIRALLRRHESYSPDIVTYGDLTLNRSTFALSCHGKSVSLSNKTFQMMEMLMLSPGRIISVDEFMQHIWGWDSESEINVVWVNISTLRKQLSAMGSETAIKVVRGAGYRLEKTDV</sequence>
<evidence type="ECO:0000313" key="13">
    <source>
        <dbReference type="Proteomes" id="UP000481852"/>
    </source>
</evidence>
<evidence type="ECO:0000256" key="2">
    <source>
        <dbReference type="ARBA" id="ARBA00022553"/>
    </source>
</evidence>
<dbReference type="InterPro" id="IPR001867">
    <property type="entry name" value="OmpR/PhoB-type_DNA-bd"/>
</dbReference>
<keyword evidence="6" id="KW-0804">Transcription</keyword>
<reference evidence="12 13" key="1">
    <citation type="submission" date="2019-08" db="EMBL/GenBank/DDBJ databases">
        <title>In-depth cultivation of the pig gut microbiome towards novel bacterial diversity and tailored functional studies.</title>
        <authorList>
            <person name="Wylensek D."/>
            <person name="Hitch T.C.A."/>
            <person name="Clavel T."/>
        </authorList>
    </citation>
    <scope>NUCLEOTIDE SEQUENCE [LARGE SCALE GENOMIC DNA]</scope>
    <source>
        <strain evidence="12 13">Oil+RF-744-WCA-WT-11</strain>
    </source>
</reference>
<evidence type="ECO:0000256" key="5">
    <source>
        <dbReference type="ARBA" id="ARBA00023125"/>
    </source>
</evidence>
<evidence type="ECO:0000256" key="3">
    <source>
        <dbReference type="ARBA" id="ARBA00023012"/>
    </source>
</evidence>
<evidence type="ECO:0000256" key="4">
    <source>
        <dbReference type="ARBA" id="ARBA00023015"/>
    </source>
</evidence>
<gene>
    <name evidence="12" type="ORF">FYJ35_04125</name>
</gene>
<name>A0A6L5X440_9FIRM</name>
<dbReference type="PROSITE" id="PS50110">
    <property type="entry name" value="RESPONSE_REGULATORY"/>
    <property type="match status" value="1"/>
</dbReference>
<dbReference type="GO" id="GO:0000156">
    <property type="term" value="F:phosphorelay response regulator activity"/>
    <property type="evidence" value="ECO:0007669"/>
    <property type="project" value="TreeGrafter"/>
</dbReference>
<dbReference type="PANTHER" id="PTHR48111">
    <property type="entry name" value="REGULATOR OF RPOS"/>
    <property type="match status" value="1"/>
</dbReference>
<evidence type="ECO:0000256" key="7">
    <source>
        <dbReference type="ARBA" id="ARBA00024867"/>
    </source>
</evidence>
<keyword evidence="13" id="KW-1185">Reference proteome</keyword>
<comment type="function">
    <text evidence="7">May play the central regulatory role in sporulation. It may be an element of the effector pathway responsible for the activation of sporulation genes in response to nutritional stress. Spo0A may act in concert with spo0H (a sigma factor) to control the expression of some genes that are critical to the sporulation process.</text>
</comment>
<dbReference type="Pfam" id="PF00486">
    <property type="entry name" value="Trans_reg_C"/>
    <property type="match status" value="1"/>
</dbReference>
<feature type="DNA-binding region" description="OmpR/PhoB-type" evidence="9">
    <location>
        <begin position="124"/>
        <end position="222"/>
    </location>
</feature>
<accession>A0A6L5X440</accession>
<evidence type="ECO:0000259" key="10">
    <source>
        <dbReference type="PROSITE" id="PS50110"/>
    </source>
</evidence>
<evidence type="ECO:0000313" key="12">
    <source>
        <dbReference type="EMBL" id="MSS14237.1"/>
    </source>
</evidence>
<evidence type="ECO:0000256" key="6">
    <source>
        <dbReference type="ARBA" id="ARBA00023163"/>
    </source>
</evidence>
<feature type="domain" description="Response regulatory" evidence="10">
    <location>
        <begin position="2"/>
        <end position="116"/>
    </location>
</feature>
<dbReference type="SUPFAM" id="SSF52172">
    <property type="entry name" value="CheY-like"/>
    <property type="match status" value="1"/>
</dbReference>
<evidence type="ECO:0000256" key="1">
    <source>
        <dbReference type="ARBA" id="ARBA00018672"/>
    </source>
</evidence>
<dbReference type="GO" id="GO:0000976">
    <property type="term" value="F:transcription cis-regulatory region binding"/>
    <property type="evidence" value="ECO:0007669"/>
    <property type="project" value="TreeGrafter"/>
</dbReference>
<dbReference type="InterPro" id="IPR039420">
    <property type="entry name" value="WalR-like"/>
</dbReference>
<dbReference type="PROSITE" id="PS51755">
    <property type="entry name" value="OMPR_PHOB"/>
    <property type="match status" value="1"/>
</dbReference>
<feature type="modified residue" description="4-aspartylphosphate" evidence="8">
    <location>
        <position position="51"/>
    </location>
</feature>
<dbReference type="GO" id="GO:0032993">
    <property type="term" value="C:protein-DNA complex"/>
    <property type="evidence" value="ECO:0007669"/>
    <property type="project" value="TreeGrafter"/>
</dbReference>
<dbReference type="Gene3D" id="3.40.50.2300">
    <property type="match status" value="1"/>
</dbReference>
<evidence type="ECO:0000256" key="8">
    <source>
        <dbReference type="PROSITE-ProRule" id="PRU00169"/>
    </source>
</evidence>
<keyword evidence="3" id="KW-0902">Two-component regulatory system</keyword>
<evidence type="ECO:0000256" key="9">
    <source>
        <dbReference type="PROSITE-ProRule" id="PRU01091"/>
    </source>
</evidence>
<dbReference type="GO" id="GO:0006355">
    <property type="term" value="P:regulation of DNA-templated transcription"/>
    <property type="evidence" value="ECO:0007669"/>
    <property type="project" value="InterPro"/>
</dbReference>
<dbReference type="SMART" id="SM00448">
    <property type="entry name" value="REC"/>
    <property type="match status" value="1"/>
</dbReference>
<keyword evidence="2 8" id="KW-0597">Phosphoprotein</keyword>
<organism evidence="12 13">
    <name type="scientific">Porcincola intestinalis</name>
    <dbReference type="NCBI Taxonomy" id="2606632"/>
    <lineage>
        <taxon>Bacteria</taxon>
        <taxon>Bacillati</taxon>
        <taxon>Bacillota</taxon>
        <taxon>Clostridia</taxon>
        <taxon>Lachnospirales</taxon>
        <taxon>Lachnospiraceae</taxon>
        <taxon>Porcincola</taxon>
    </lineage>
</organism>
<feature type="domain" description="OmpR/PhoB-type" evidence="11">
    <location>
        <begin position="124"/>
        <end position="222"/>
    </location>
</feature>
<dbReference type="Pfam" id="PF00072">
    <property type="entry name" value="Response_reg"/>
    <property type="match status" value="1"/>
</dbReference>
<dbReference type="AlphaFoldDB" id="A0A6L5X440"/>
<dbReference type="InterPro" id="IPR001789">
    <property type="entry name" value="Sig_transdc_resp-reg_receiver"/>
</dbReference>
<proteinExistence type="predicted"/>
<dbReference type="SMART" id="SM00862">
    <property type="entry name" value="Trans_reg_C"/>
    <property type="match status" value="1"/>
</dbReference>
<dbReference type="InterPro" id="IPR011006">
    <property type="entry name" value="CheY-like_superfamily"/>
</dbReference>
<keyword evidence="4" id="KW-0805">Transcription regulation</keyword>
<dbReference type="PANTHER" id="PTHR48111:SF1">
    <property type="entry name" value="TWO-COMPONENT RESPONSE REGULATOR ORR33"/>
    <property type="match status" value="1"/>
</dbReference>
<dbReference type="Proteomes" id="UP000481852">
    <property type="component" value="Unassembled WGS sequence"/>
</dbReference>
<dbReference type="EMBL" id="VULZ01000003">
    <property type="protein sequence ID" value="MSS14237.1"/>
    <property type="molecule type" value="Genomic_DNA"/>
</dbReference>
<keyword evidence="5 9" id="KW-0238">DNA-binding</keyword>
<protein>
    <recommendedName>
        <fullName evidence="1">Stage 0 sporulation protein A homolog</fullName>
    </recommendedName>
</protein>
<dbReference type="Gene3D" id="6.10.250.690">
    <property type="match status" value="1"/>
</dbReference>
<comment type="caution">
    <text evidence="12">The sequence shown here is derived from an EMBL/GenBank/DDBJ whole genome shotgun (WGS) entry which is preliminary data.</text>
</comment>
<dbReference type="GO" id="GO:0005829">
    <property type="term" value="C:cytosol"/>
    <property type="evidence" value="ECO:0007669"/>
    <property type="project" value="TreeGrafter"/>
</dbReference>
<dbReference type="InterPro" id="IPR036388">
    <property type="entry name" value="WH-like_DNA-bd_sf"/>
</dbReference>
<evidence type="ECO:0000259" key="11">
    <source>
        <dbReference type="PROSITE" id="PS51755"/>
    </source>
</evidence>